<keyword evidence="7 10" id="KW-0238">DNA-binding</keyword>
<dbReference type="InterPro" id="IPR042206">
    <property type="entry name" value="CRISPR-assoc_Cas1_C"/>
</dbReference>
<dbReference type="GO" id="GO:0046872">
    <property type="term" value="F:metal ion binding"/>
    <property type="evidence" value="ECO:0007669"/>
    <property type="project" value="UniProtKB-UniRule"/>
</dbReference>
<comment type="function">
    <text evidence="10">CRISPR (clustered regularly interspaced short palindromic repeat), is an adaptive immune system that provides protection against mobile genetic elements (viruses, transposable elements and conjugative plasmids). CRISPR clusters contain spacers, sequences complementary to antecedent mobile elements, and target invading nucleic acids. CRISPR clusters are transcribed and processed into CRISPR RNA (crRNA). Acts as a dsDNA endonuclease. Involved in the integration of spacer DNA into the CRISPR cassette.</text>
</comment>
<keyword evidence="2 10" id="KW-0479">Metal-binding</keyword>
<name>A0A1J1LSI1_9CYAN</name>
<evidence type="ECO:0000256" key="1">
    <source>
        <dbReference type="ARBA" id="ARBA00022722"/>
    </source>
</evidence>
<proteinExistence type="inferred from homology"/>
<comment type="similarity">
    <text evidence="10">Belongs to the CRISPR-associated endonuclease Cas1 family.</text>
</comment>
<dbReference type="InterPro" id="IPR050646">
    <property type="entry name" value="Cas1"/>
</dbReference>
<keyword evidence="8 10" id="KW-0464">Manganese</keyword>
<dbReference type="GO" id="GO:0004519">
    <property type="term" value="F:endonuclease activity"/>
    <property type="evidence" value="ECO:0007669"/>
    <property type="project" value="UniProtKB-UniRule"/>
</dbReference>
<evidence type="ECO:0000256" key="4">
    <source>
        <dbReference type="ARBA" id="ARBA00022801"/>
    </source>
</evidence>
<feature type="binding site" evidence="10">
    <location>
        <position position="223"/>
    </location>
    <ligand>
        <name>Mn(2+)</name>
        <dbReference type="ChEBI" id="CHEBI:29035"/>
    </ligand>
</feature>
<dbReference type="HAMAP" id="MF_01470">
    <property type="entry name" value="Cas1"/>
    <property type="match status" value="1"/>
</dbReference>
<evidence type="ECO:0000256" key="3">
    <source>
        <dbReference type="ARBA" id="ARBA00022759"/>
    </source>
</evidence>
<sequence length="360" mass="41341">MPTIYVIHPGSSIEVRSRYLQVFHKQQLCLGVPINRVTQIILFGICNLSRQTQVLIATRQIPVYYINVHGDQLGSLELTPQRSFKYQTHQLICSQDLEFVRAIAESITWAKLQNEIIVLKQLQPKSDHCNIENTINFLQLLADDLPSANSIEELWDYHATATSYYYPILASLVPQWSNRHSSFRLDLSHPVLQMLKLGYTFLHQQMALFIHDLGLDPEISNLHTLSQTNQPLVDDLIEEFRPILVDSLVVKLLQTGTITSSDFVPPNGSRGGYLQPSALQIFINHWEEKLATHIQHPFAGTISYRQCFELQVKEYIACLLGDIEFYQPLLMQKEKGKIKKMYAKEYLTQKNVVQVFSGKD</sequence>
<dbReference type="OrthoDB" id="9803119at2"/>
<reference evidence="12" key="1">
    <citation type="submission" date="2015-10" db="EMBL/GenBank/DDBJ databases">
        <authorList>
            <person name="Regsiter A."/>
            <person name="william w."/>
        </authorList>
    </citation>
    <scope>NUCLEOTIDE SEQUENCE [LARGE SCALE GENOMIC DNA]</scope>
</reference>
<dbReference type="GO" id="GO:0043571">
    <property type="term" value="P:maintenance of CRISPR repeat elements"/>
    <property type="evidence" value="ECO:0007669"/>
    <property type="project" value="UniProtKB-UniRule"/>
</dbReference>
<keyword evidence="12" id="KW-1185">Reference proteome</keyword>
<evidence type="ECO:0000256" key="2">
    <source>
        <dbReference type="ARBA" id="ARBA00022723"/>
    </source>
</evidence>
<keyword evidence="5 10" id="KW-0460">Magnesium</keyword>
<evidence type="ECO:0000256" key="10">
    <source>
        <dbReference type="HAMAP-Rule" id="MF_01470"/>
    </source>
</evidence>
<accession>A0A1J1LSI1</accession>
<keyword evidence="1 10" id="KW-0540">Nuclease</keyword>
<evidence type="ECO:0000256" key="6">
    <source>
        <dbReference type="ARBA" id="ARBA00023118"/>
    </source>
</evidence>
<evidence type="ECO:0000256" key="8">
    <source>
        <dbReference type="ARBA" id="ARBA00023211"/>
    </source>
</evidence>
<dbReference type="GO" id="GO:0051607">
    <property type="term" value="P:defense response to virus"/>
    <property type="evidence" value="ECO:0007669"/>
    <property type="project" value="UniProtKB-UniRule"/>
</dbReference>
<dbReference type="Proteomes" id="UP000184315">
    <property type="component" value="Unassembled WGS sequence"/>
</dbReference>
<dbReference type="AlphaFoldDB" id="A0A1J1LSI1"/>
<evidence type="ECO:0000256" key="5">
    <source>
        <dbReference type="ARBA" id="ARBA00022842"/>
    </source>
</evidence>
<feature type="binding site" evidence="10">
    <location>
        <position position="238"/>
    </location>
    <ligand>
        <name>Mn(2+)</name>
        <dbReference type="ChEBI" id="CHEBI:29035"/>
    </ligand>
</feature>
<dbReference type="NCBIfam" id="TIGR00287">
    <property type="entry name" value="cas1"/>
    <property type="match status" value="1"/>
</dbReference>
<keyword evidence="3 10" id="KW-0255">Endonuclease</keyword>
<dbReference type="GO" id="GO:0003677">
    <property type="term" value="F:DNA binding"/>
    <property type="evidence" value="ECO:0007669"/>
    <property type="project" value="UniProtKB-KW"/>
</dbReference>
<dbReference type="Pfam" id="PF01867">
    <property type="entry name" value="Cas_Cas1"/>
    <property type="match status" value="1"/>
</dbReference>
<dbReference type="GO" id="GO:0016787">
    <property type="term" value="F:hydrolase activity"/>
    <property type="evidence" value="ECO:0007669"/>
    <property type="project" value="UniProtKB-KW"/>
</dbReference>
<evidence type="ECO:0000256" key="9">
    <source>
        <dbReference type="ARBA" id="ARBA00038592"/>
    </source>
</evidence>
<keyword evidence="4 10" id="KW-0378">Hydrolase</keyword>
<dbReference type="InterPro" id="IPR042211">
    <property type="entry name" value="CRISPR-assoc_Cas1_N"/>
</dbReference>
<dbReference type="RefSeq" id="WP_072722506.1">
    <property type="nucleotide sequence ID" value="NZ_LN889815.1"/>
</dbReference>
<keyword evidence="6 10" id="KW-0051">Antiviral defense</keyword>
<dbReference type="PANTHER" id="PTHR34353">
    <property type="entry name" value="CRISPR-ASSOCIATED ENDONUCLEASE CAS1 1"/>
    <property type="match status" value="1"/>
</dbReference>
<dbReference type="EC" id="3.1.-.-" evidence="10"/>
<dbReference type="CDD" id="cd09634">
    <property type="entry name" value="Cas1_I-II-III"/>
    <property type="match status" value="1"/>
</dbReference>
<evidence type="ECO:0000313" key="11">
    <source>
        <dbReference type="EMBL" id="CUR35549.1"/>
    </source>
</evidence>
<evidence type="ECO:0000313" key="12">
    <source>
        <dbReference type="Proteomes" id="UP000184315"/>
    </source>
</evidence>
<comment type="cofactor">
    <cofactor evidence="10">
        <name>Mg(2+)</name>
        <dbReference type="ChEBI" id="CHEBI:18420"/>
    </cofactor>
    <cofactor evidence="10">
        <name>Mn(2+)</name>
        <dbReference type="ChEBI" id="CHEBI:29035"/>
    </cofactor>
</comment>
<dbReference type="Gene3D" id="3.100.10.20">
    <property type="entry name" value="CRISPR-associated endonuclease Cas1, N-terminal domain"/>
    <property type="match status" value="1"/>
</dbReference>
<dbReference type="PANTHER" id="PTHR34353:SF2">
    <property type="entry name" value="CRISPR-ASSOCIATED ENDONUCLEASE CAS1 1"/>
    <property type="match status" value="1"/>
</dbReference>
<dbReference type="STRING" id="671072.PL9214670175"/>
<organism evidence="11 12">
    <name type="scientific">Planktothrix tepida PCC 9214</name>
    <dbReference type="NCBI Taxonomy" id="671072"/>
    <lineage>
        <taxon>Bacteria</taxon>
        <taxon>Bacillati</taxon>
        <taxon>Cyanobacteriota</taxon>
        <taxon>Cyanophyceae</taxon>
        <taxon>Oscillatoriophycideae</taxon>
        <taxon>Oscillatoriales</taxon>
        <taxon>Microcoleaceae</taxon>
        <taxon>Planktothrix</taxon>
    </lineage>
</organism>
<comment type="subunit">
    <text evidence="9 10">Homodimer, forms a heterotetramer with a Cas2 homodimer.</text>
</comment>
<comment type="caution">
    <text evidence="10">Lacks conserved residue(s) required for the propagation of feature annotation.</text>
</comment>
<protein>
    <recommendedName>
        <fullName evidence="10">CRISPR-associated endonuclease Cas1</fullName>
        <ecNumber evidence="10">3.1.-.-</ecNumber>
    </recommendedName>
</protein>
<dbReference type="EMBL" id="CZDF01000174">
    <property type="protein sequence ID" value="CUR35549.1"/>
    <property type="molecule type" value="Genomic_DNA"/>
</dbReference>
<evidence type="ECO:0000256" key="7">
    <source>
        <dbReference type="ARBA" id="ARBA00023125"/>
    </source>
</evidence>
<dbReference type="Gene3D" id="1.20.120.920">
    <property type="entry name" value="CRISPR-associated endonuclease Cas1, C-terminal domain"/>
    <property type="match status" value="1"/>
</dbReference>
<gene>
    <name evidence="10" type="primary">cas1</name>
    <name evidence="11" type="ORF">PL9214670175</name>
</gene>
<dbReference type="InterPro" id="IPR002729">
    <property type="entry name" value="CRISPR-assoc_Cas1"/>
</dbReference>